<accession>A0A2U2AMB9</accession>
<evidence type="ECO:0000313" key="8">
    <source>
        <dbReference type="EMBL" id="PWD84361.1"/>
    </source>
</evidence>
<gene>
    <name evidence="6" type="primary">purN</name>
    <name evidence="8" type="ORF">DC082_02120</name>
</gene>
<dbReference type="GO" id="GO:0006189">
    <property type="term" value="P:'de novo' IMP biosynthetic process"/>
    <property type="evidence" value="ECO:0007669"/>
    <property type="project" value="UniProtKB-UniRule"/>
</dbReference>
<sequence length="191" mass="20760">MKKIAIFASGTGSNFDALVAAIERGELAASVELLVCDRRSAKVLEKAKAKGIPTLLFSGKEYASKAEYEAMIVEALHEHQVEWIVLAGYMRLLGETLLNAYPNRIINIHPSLLPAYKGKDAVGQALAAGERVVGVSIHYVDAGMDTGELIAQESINLTGRENKEEVMEMVHHVEHQLYPKTLAKLFAASAS</sequence>
<evidence type="ECO:0000256" key="6">
    <source>
        <dbReference type="HAMAP-Rule" id="MF_01930"/>
    </source>
</evidence>
<feature type="binding site" evidence="6">
    <location>
        <position position="107"/>
    </location>
    <ligand>
        <name>(6R)-10-formyltetrahydrofolate</name>
        <dbReference type="ChEBI" id="CHEBI:195366"/>
    </ligand>
</feature>
<feature type="active site" description="Proton donor" evidence="6">
    <location>
        <position position="109"/>
    </location>
</feature>
<comment type="function">
    <text evidence="6">Catalyzes the transfer of a formyl group from 10-formyltetrahydrofolate to 5-phospho-ribosyl-glycinamide (GAR), producing 5-phospho-ribosyl-N-formylglycinamide (FGAR) and tetrahydrofolate.</text>
</comment>
<dbReference type="GO" id="GO:0004644">
    <property type="term" value="F:phosphoribosylglycinamide formyltransferase activity"/>
    <property type="evidence" value="ECO:0007669"/>
    <property type="project" value="UniProtKB-UniRule"/>
</dbReference>
<dbReference type="HAMAP" id="MF_01930">
    <property type="entry name" value="PurN"/>
    <property type="match status" value="1"/>
</dbReference>
<keyword evidence="9" id="KW-1185">Reference proteome</keyword>
<evidence type="ECO:0000313" key="9">
    <source>
        <dbReference type="Proteomes" id="UP000244948"/>
    </source>
</evidence>
<dbReference type="SUPFAM" id="SSF53328">
    <property type="entry name" value="Formyltransferase"/>
    <property type="match status" value="1"/>
</dbReference>
<dbReference type="PANTHER" id="PTHR43369">
    <property type="entry name" value="PHOSPHORIBOSYLGLYCINAMIDE FORMYLTRANSFERASE"/>
    <property type="match status" value="1"/>
</dbReference>
<dbReference type="AlphaFoldDB" id="A0A2U2AMB9"/>
<evidence type="ECO:0000256" key="3">
    <source>
        <dbReference type="ARBA" id="ARBA00022755"/>
    </source>
</evidence>
<dbReference type="CDD" id="cd08645">
    <property type="entry name" value="FMT_core_GART"/>
    <property type="match status" value="1"/>
</dbReference>
<dbReference type="GO" id="GO:0005829">
    <property type="term" value="C:cytosol"/>
    <property type="evidence" value="ECO:0007669"/>
    <property type="project" value="TreeGrafter"/>
</dbReference>
<dbReference type="Proteomes" id="UP000244948">
    <property type="component" value="Unassembled WGS sequence"/>
</dbReference>
<dbReference type="NCBIfam" id="TIGR00639">
    <property type="entry name" value="PurN"/>
    <property type="match status" value="1"/>
</dbReference>
<evidence type="ECO:0000256" key="2">
    <source>
        <dbReference type="ARBA" id="ARBA00022679"/>
    </source>
</evidence>
<dbReference type="InterPro" id="IPR036477">
    <property type="entry name" value="Formyl_transf_N_sf"/>
</dbReference>
<dbReference type="EMBL" id="QEWR01000002">
    <property type="protein sequence ID" value="PWD84361.1"/>
    <property type="molecule type" value="Genomic_DNA"/>
</dbReference>
<dbReference type="Gene3D" id="3.40.50.170">
    <property type="entry name" value="Formyl transferase, N-terminal domain"/>
    <property type="match status" value="1"/>
</dbReference>
<dbReference type="InterPro" id="IPR001555">
    <property type="entry name" value="GART_AS"/>
</dbReference>
<dbReference type="InterPro" id="IPR004607">
    <property type="entry name" value="GART"/>
</dbReference>
<name>A0A2U2AMB9_9GAMM</name>
<feature type="site" description="Raises pKa of active site His" evidence="6">
    <location>
        <position position="145"/>
    </location>
</feature>
<protein>
    <recommendedName>
        <fullName evidence="6">Phosphoribosylglycinamide formyltransferase</fullName>
        <ecNumber evidence="6">2.1.2.2</ecNumber>
    </recommendedName>
    <alternativeName>
        <fullName evidence="6">5'-phosphoribosylglycinamide transformylase</fullName>
    </alternativeName>
    <alternativeName>
        <fullName evidence="6">GAR transformylase</fullName>
        <shortName evidence="6">GART</shortName>
    </alternativeName>
</protein>
<reference evidence="8 9" key="1">
    <citation type="journal article" date="2018" name="Genome Announc.">
        <title>Ignatzschineria cameli sp. nov., isolated from necrotic foot tissue of dromedaries (Camelus dromedarius) and associated maggots (Wohlfahrtia species) in Dubai.</title>
        <authorList>
            <person name="Tsang C.C."/>
            <person name="Tang J.Y."/>
            <person name="Fong J.Y."/>
            <person name="Kinne J."/>
            <person name="Lee H.H."/>
            <person name="Joseph M."/>
            <person name="Jose S."/>
            <person name="Schuster R.K."/>
            <person name="Tang Y."/>
            <person name="Sivakumar S."/>
            <person name="Chen J.H."/>
            <person name="Teng J.L."/>
            <person name="Lau S.K."/>
            <person name="Wernery U."/>
            <person name="Woo P.C."/>
        </authorList>
    </citation>
    <scope>NUCLEOTIDE SEQUENCE [LARGE SCALE GENOMIC DNA]</scope>
    <source>
        <strain evidence="8 9">KCTC 22643</strain>
    </source>
</reference>
<organism evidence="8 9">
    <name type="scientific">Ignatzschineria indica</name>
    <dbReference type="NCBI Taxonomy" id="472583"/>
    <lineage>
        <taxon>Bacteria</taxon>
        <taxon>Pseudomonadati</taxon>
        <taxon>Pseudomonadota</taxon>
        <taxon>Gammaproteobacteria</taxon>
        <taxon>Cardiobacteriales</taxon>
        <taxon>Ignatzschineriaceae</taxon>
        <taxon>Ignatzschineria</taxon>
    </lineage>
</organism>
<keyword evidence="3 6" id="KW-0658">Purine biosynthesis</keyword>
<evidence type="ECO:0000259" key="7">
    <source>
        <dbReference type="Pfam" id="PF00551"/>
    </source>
</evidence>
<dbReference type="PANTHER" id="PTHR43369:SF2">
    <property type="entry name" value="PHOSPHORIBOSYLGLYCINAMIDE FORMYLTRANSFERASE"/>
    <property type="match status" value="1"/>
</dbReference>
<keyword evidence="2 6" id="KW-0808">Transferase</keyword>
<comment type="caution">
    <text evidence="8">The sequence shown here is derived from an EMBL/GenBank/DDBJ whole genome shotgun (WGS) entry which is preliminary data.</text>
</comment>
<dbReference type="InterPro" id="IPR002376">
    <property type="entry name" value="Formyl_transf_N"/>
</dbReference>
<proteinExistence type="inferred from homology"/>
<dbReference type="Pfam" id="PF00551">
    <property type="entry name" value="Formyl_trans_N"/>
    <property type="match status" value="1"/>
</dbReference>
<comment type="pathway">
    <text evidence="1 6">Purine metabolism; IMP biosynthesis via de novo pathway; N(2)-formyl-N(1)-(5-phospho-D-ribosyl)glycinamide from N(1)-(5-phospho-D-ribosyl)glycinamide (10-formyl THF route): step 1/1.</text>
</comment>
<dbReference type="RefSeq" id="WP_094567306.1">
    <property type="nucleotide sequence ID" value="NZ_BMXZ01000001.1"/>
</dbReference>
<evidence type="ECO:0000256" key="1">
    <source>
        <dbReference type="ARBA" id="ARBA00005054"/>
    </source>
</evidence>
<dbReference type="EC" id="2.1.2.2" evidence="6"/>
<comment type="similarity">
    <text evidence="4 6">Belongs to the GART family.</text>
</comment>
<dbReference type="UniPathway" id="UPA00074">
    <property type="reaction ID" value="UER00126"/>
</dbReference>
<evidence type="ECO:0000256" key="4">
    <source>
        <dbReference type="ARBA" id="ARBA00038440"/>
    </source>
</evidence>
<feature type="binding site" evidence="6">
    <location>
        <position position="65"/>
    </location>
    <ligand>
        <name>(6R)-10-formyltetrahydrofolate</name>
        <dbReference type="ChEBI" id="CHEBI:195366"/>
    </ligand>
</feature>
<feature type="binding site" evidence="6">
    <location>
        <begin position="12"/>
        <end position="14"/>
    </location>
    <ligand>
        <name>N(1)-(5-phospho-beta-D-ribosyl)glycinamide</name>
        <dbReference type="ChEBI" id="CHEBI:143788"/>
    </ligand>
</feature>
<comment type="catalytic activity">
    <reaction evidence="5 6">
        <text>N(1)-(5-phospho-beta-D-ribosyl)glycinamide + (6R)-10-formyltetrahydrofolate = N(2)-formyl-N(1)-(5-phospho-beta-D-ribosyl)glycinamide + (6S)-5,6,7,8-tetrahydrofolate + H(+)</text>
        <dbReference type="Rhea" id="RHEA:15053"/>
        <dbReference type="ChEBI" id="CHEBI:15378"/>
        <dbReference type="ChEBI" id="CHEBI:57453"/>
        <dbReference type="ChEBI" id="CHEBI:143788"/>
        <dbReference type="ChEBI" id="CHEBI:147286"/>
        <dbReference type="ChEBI" id="CHEBI:195366"/>
        <dbReference type="EC" id="2.1.2.2"/>
    </reaction>
</comment>
<feature type="domain" description="Formyl transferase N-terminal" evidence="7">
    <location>
        <begin position="2"/>
        <end position="182"/>
    </location>
</feature>
<evidence type="ECO:0000256" key="5">
    <source>
        <dbReference type="ARBA" id="ARBA00047664"/>
    </source>
</evidence>
<feature type="binding site" evidence="6">
    <location>
        <begin position="90"/>
        <end position="93"/>
    </location>
    <ligand>
        <name>(6R)-10-formyltetrahydrofolate</name>
        <dbReference type="ChEBI" id="CHEBI:195366"/>
    </ligand>
</feature>
<dbReference type="PROSITE" id="PS00373">
    <property type="entry name" value="GART"/>
    <property type="match status" value="1"/>
</dbReference>